<evidence type="ECO:0000313" key="1">
    <source>
        <dbReference type="EMBL" id="KAJ0185441.1"/>
    </source>
</evidence>
<dbReference type="AlphaFoldDB" id="A0A9R1UE47"/>
<dbReference type="EMBL" id="NBSK02000009">
    <property type="protein sequence ID" value="KAJ0185441.1"/>
    <property type="molecule type" value="Genomic_DNA"/>
</dbReference>
<dbReference type="Proteomes" id="UP000235145">
    <property type="component" value="Unassembled WGS sequence"/>
</dbReference>
<organism evidence="1 2">
    <name type="scientific">Lactuca sativa</name>
    <name type="common">Garden lettuce</name>
    <dbReference type="NCBI Taxonomy" id="4236"/>
    <lineage>
        <taxon>Eukaryota</taxon>
        <taxon>Viridiplantae</taxon>
        <taxon>Streptophyta</taxon>
        <taxon>Embryophyta</taxon>
        <taxon>Tracheophyta</taxon>
        <taxon>Spermatophyta</taxon>
        <taxon>Magnoliopsida</taxon>
        <taxon>eudicotyledons</taxon>
        <taxon>Gunneridae</taxon>
        <taxon>Pentapetalae</taxon>
        <taxon>asterids</taxon>
        <taxon>campanulids</taxon>
        <taxon>Asterales</taxon>
        <taxon>Asteraceae</taxon>
        <taxon>Cichorioideae</taxon>
        <taxon>Cichorieae</taxon>
        <taxon>Lactucinae</taxon>
        <taxon>Lactuca</taxon>
    </lineage>
</organism>
<keyword evidence="2" id="KW-1185">Reference proteome</keyword>
<evidence type="ECO:0000313" key="2">
    <source>
        <dbReference type="Proteomes" id="UP000235145"/>
    </source>
</evidence>
<sequence length="84" mass="9305">MVHSNVLVRTLNMSGSYANTYSVCLSFIASNKFLKNDCPNHERPNIAEHFNKLLGMLVADVVPDDSDIQNPSDIHNKGSDICVK</sequence>
<comment type="caution">
    <text evidence="1">The sequence shown here is derived from an EMBL/GenBank/DDBJ whole genome shotgun (WGS) entry which is preliminary data.</text>
</comment>
<gene>
    <name evidence="1" type="ORF">LSAT_V11C900481750</name>
</gene>
<accession>A0A9R1UE47</accession>
<protein>
    <submittedName>
        <fullName evidence="1">Uncharacterized protein</fullName>
    </submittedName>
</protein>
<reference evidence="1 2" key="1">
    <citation type="journal article" date="2017" name="Nat. Commun.">
        <title>Genome assembly with in vitro proximity ligation data and whole-genome triplication in lettuce.</title>
        <authorList>
            <person name="Reyes-Chin-Wo S."/>
            <person name="Wang Z."/>
            <person name="Yang X."/>
            <person name="Kozik A."/>
            <person name="Arikit S."/>
            <person name="Song C."/>
            <person name="Xia L."/>
            <person name="Froenicke L."/>
            <person name="Lavelle D.O."/>
            <person name="Truco M.J."/>
            <person name="Xia R."/>
            <person name="Zhu S."/>
            <person name="Xu C."/>
            <person name="Xu H."/>
            <person name="Xu X."/>
            <person name="Cox K."/>
            <person name="Korf I."/>
            <person name="Meyers B.C."/>
            <person name="Michelmore R.W."/>
        </authorList>
    </citation>
    <scope>NUCLEOTIDE SEQUENCE [LARGE SCALE GENOMIC DNA]</scope>
    <source>
        <strain evidence="2">cv. Salinas</strain>
        <tissue evidence="1">Seedlings</tissue>
    </source>
</reference>
<proteinExistence type="predicted"/>
<name>A0A9R1UE47_LACSA</name>